<dbReference type="PANTHER" id="PTHR30290:SF10">
    <property type="entry name" value="PERIPLASMIC OLIGOPEPTIDE-BINDING PROTEIN-RELATED"/>
    <property type="match status" value="1"/>
</dbReference>
<evidence type="ECO:0000256" key="4">
    <source>
        <dbReference type="ARBA" id="ARBA00022729"/>
    </source>
</evidence>
<dbReference type="PANTHER" id="PTHR30290">
    <property type="entry name" value="PERIPLASMIC BINDING COMPONENT OF ABC TRANSPORTER"/>
    <property type="match status" value="1"/>
</dbReference>
<dbReference type="InterPro" id="IPR039424">
    <property type="entry name" value="SBP_5"/>
</dbReference>
<feature type="compositionally biased region" description="Basic and acidic residues" evidence="5">
    <location>
        <begin position="31"/>
        <end position="41"/>
    </location>
</feature>
<feature type="domain" description="Solute-binding protein family 5" evidence="6">
    <location>
        <begin position="96"/>
        <end position="510"/>
    </location>
</feature>
<feature type="region of interest" description="Disordered" evidence="5">
    <location>
        <begin position="30"/>
        <end position="51"/>
    </location>
</feature>
<keyword evidence="4" id="KW-0732">Signal</keyword>
<dbReference type="GO" id="GO:0015833">
    <property type="term" value="P:peptide transport"/>
    <property type="evidence" value="ECO:0007669"/>
    <property type="project" value="TreeGrafter"/>
</dbReference>
<dbReference type="EMBL" id="FNTI01000001">
    <property type="protein sequence ID" value="SED34346.1"/>
    <property type="molecule type" value="Genomic_DNA"/>
</dbReference>
<dbReference type="Pfam" id="PF00496">
    <property type="entry name" value="SBP_bac_5"/>
    <property type="match status" value="1"/>
</dbReference>
<dbReference type="Gene3D" id="3.10.105.10">
    <property type="entry name" value="Dipeptide-binding Protein, Domain 3"/>
    <property type="match status" value="1"/>
</dbReference>
<keyword evidence="3" id="KW-0813">Transport</keyword>
<reference evidence="7 8" key="1">
    <citation type="submission" date="2016-10" db="EMBL/GenBank/DDBJ databases">
        <authorList>
            <person name="de Groot N.N."/>
        </authorList>
    </citation>
    <scope>NUCLEOTIDE SEQUENCE [LARGE SCALE GENOMIC DNA]</scope>
    <source>
        <strain evidence="7 8">GAS522</strain>
    </source>
</reference>
<dbReference type="Proteomes" id="UP000183208">
    <property type="component" value="Unassembled WGS sequence"/>
</dbReference>
<evidence type="ECO:0000256" key="3">
    <source>
        <dbReference type="ARBA" id="ARBA00022448"/>
    </source>
</evidence>
<proteinExistence type="inferred from homology"/>
<evidence type="ECO:0000256" key="5">
    <source>
        <dbReference type="SAM" id="MobiDB-lite"/>
    </source>
</evidence>
<dbReference type="InterPro" id="IPR000914">
    <property type="entry name" value="SBP_5_dom"/>
</dbReference>
<accession>A0A1H4ZVW7</accession>
<dbReference type="GO" id="GO:0030313">
    <property type="term" value="C:cell envelope"/>
    <property type="evidence" value="ECO:0007669"/>
    <property type="project" value="UniProtKB-SubCell"/>
</dbReference>
<evidence type="ECO:0000256" key="1">
    <source>
        <dbReference type="ARBA" id="ARBA00004418"/>
    </source>
</evidence>
<organism evidence="7 8">
    <name type="scientific">Bradyrhizobium lablabi</name>
    <dbReference type="NCBI Taxonomy" id="722472"/>
    <lineage>
        <taxon>Bacteria</taxon>
        <taxon>Pseudomonadati</taxon>
        <taxon>Pseudomonadota</taxon>
        <taxon>Alphaproteobacteria</taxon>
        <taxon>Hyphomicrobiales</taxon>
        <taxon>Nitrobacteraceae</taxon>
        <taxon>Bradyrhizobium</taxon>
    </lineage>
</organism>
<evidence type="ECO:0000256" key="2">
    <source>
        <dbReference type="ARBA" id="ARBA00005695"/>
    </source>
</evidence>
<name>A0A1H4ZVW7_9BRAD</name>
<evidence type="ECO:0000313" key="7">
    <source>
        <dbReference type="EMBL" id="SED34346.1"/>
    </source>
</evidence>
<dbReference type="SUPFAM" id="SSF53850">
    <property type="entry name" value="Periplasmic binding protein-like II"/>
    <property type="match status" value="1"/>
</dbReference>
<dbReference type="AlphaFoldDB" id="A0A1H4ZVW7"/>
<dbReference type="PROSITE" id="PS51318">
    <property type="entry name" value="TAT"/>
    <property type="match status" value="1"/>
</dbReference>
<dbReference type="Gene3D" id="3.40.190.10">
    <property type="entry name" value="Periplasmic binding protein-like II"/>
    <property type="match status" value="1"/>
</dbReference>
<evidence type="ECO:0000313" key="8">
    <source>
        <dbReference type="Proteomes" id="UP000183208"/>
    </source>
</evidence>
<dbReference type="InterPro" id="IPR006311">
    <property type="entry name" value="TAT_signal"/>
</dbReference>
<protein>
    <submittedName>
        <fullName evidence="7">ABC-type transport system, substrate-binding protein</fullName>
    </submittedName>
</protein>
<dbReference type="RefSeq" id="WP_157793704.1">
    <property type="nucleotide sequence ID" value="NZ_FNTI01000001.1"/>
</dbReference>
<sequence length="602" mass="65648">MAFFHRRDLLRALGVGGLAVSPVGRSAFARDGNKRDAKRGGTEPVDAKQSAAKQIVIGKQTSDLSGFDPHLNVSASAAEIIGNLYETLIALKDGKPLPGLAEWAEPNGSLWTFTIKANRQFASKNPIKAADAAFSLQRALRVNSSPSHPLAQLGLTPINADRCIRADDGQVLTIKLPETIEKQIVLHCLTSACCSILDSELVKHRYSPTAPAVVDAAMAATTCRYAPLELGYSPGLGPPDACQLPAPFDSGEAWLRFNSAGSGPFLIRNAERTEEVVLRRNFCHPGYDKSNRLPLIVRDIADPREQQRLLRSGEIQVAWNLAAEPPVEGPAVQVSKDAKQTTRSTGPAIEQVKRSRANLLLLCMNVTKTPLDKPEVRKAMRRTIDNDLLKQSLMTQRWDAQSRFFPSAIGGFDVKAPRDPDDEADRKTLESQKCSLKLDYLAGAGRSTVANGLASQLSKVGVKLALDPASSGRIFQERLEKREFDLALVSLSSDYLHPHSNAQALCSNSDLENSNTFDGPHTLAWHCHWVDGNFMDAVAYAAKEPDPAKQLNIYQEIQNDLFDSGPYVFLLEETAFVKGVKGSLPLLGALDNLTRYSPPKPT</sequence>
<comment type="subcellular location">
    <subcellularLocation>
        <location evidence="1">Periplasm</location>
    </subcellularLocation>
</comment>
<dbReference type="GO" id="GO:1904680">
    <property type="term" value="F:peptide transmembrane transporter activity"/>
    <property type="evidence" value="ECO:0007669"/>
    <property type="project" value="TreeGrafter"/>
</dbReference>
<comment type="similarity">
    <text evidence="2">Belongs to the bacterial solute-binding protein 5 family.</text>
</comment>
<gene>
    <name evidence="7" type="ORF">SAMN05444171_3855</name>
</gene>
<evidence type="ECO:0000259" key="6">
    <source>
        <dbReference type="Pfam" id="PF00496"/>
    </source>
</evidence>